<dbReference type="AlphaFoldDB" id="A0A2K5APP7"/>
<proteinExistence type="predicted"/>
<evidence type="ECO:0000313" key="1">
    <source>
        <dbReference type="EMBL" id="SPC33606.1"/>
    </source>
</evidence>
<organism evidence="1 2">
    <name type="scientific">Candidatus Nitrosocaldus cavascurensis</name>
    <dbReference type="NCBI Taxonomy" id="2058097"/>
    <lineage>
        <taxon>Archaea</taxon>
        <taxon>Nitrososphaerota</taxon>
        <taxon>Nitrososphaeria</taxon>
        <taxon>Candidatus Nitrosocaldales</taxon>
        <taxon>Candidatus Nitrosocaldaceae</taxon>
        <taxon>Candidatus Nitrosocaldus</taxon>
    </lineage>
</organism>
<dbReference type="KEGG" id="ncv:NCAV_0412"/>
<sequence length="100" mass="11414">MKVEGPDKDGMCWPKCTWFKCGKNVLRFKGNILWCDWLEQECLGPSCAYASCVRSKLLTEGRCGLVIRRRTRDSLSPDDFRLDVKLKGKLAKMVKGDDVI</sequence>
<evidence type="ECO:0000313" key="2">
    <source>
        <dbReference type="Proteomes" id="UP000236248"/>
    </source>
</evidence>
<dbReference type="GeneID" id="41594509"/>
<dbReference type="Proteomes" id="UP000236248">
    <property type="component" value="Chromosome NCAV"/>
</dbReference>
<dbReference type="EMBL" id="LT981265">
    <property type="protein sequence ID" value="SPC33606.1"/>
    <property type="molecule type" value="Genomic_DNA"/>
</dbReference>
<dbReference type="RefSeq" id="WP_103287564.1">
    <property type="nucleotide sequence ID" value="NZ_LT981265.1"/>
</dbReference>
<gene>
    <name evidence="1" type="ORF">NCAV_0412</name>
</gene>
<protein>
    <submittedName>
        <fullName evidence="1">Uncharacterized protein</fullName>
    </submittedName>
</protein>
<name>A0A2K5APP7_9ARCH</name>
<keyword evidence="2" id="KW-1185">Reference proteome</keyword>
<reference evidence="2" key="1">
    <citation type="submission" date="2018-01" db="EMBL/GenBank/DDBJ databases">
        <authorList>
            <person name="Kerou L M."/>
        </authorList>
    </citation>
    <scope>NUCLEOTIDE SEQUENCE [LARGE SCALE GENOMIC DNA]</scope>
    <source>
        <strain evidence="2">SCU2</strain>
    </source>
</reference>
<accession>A0A2K5APP7</accession>